<dbReference type="SUPFAM" id="SSF51197">
    <property type="entry name" value="Clavaminate synthase-like"/>
    <property type="match status" value="1"/>
</dbReference>
<sequence>MRFWLRGVSRPRGPRSPVALLIGLSRLCHTGALPESHVLPSCQAAMSRVSPGLRLQTDFITGEEEQELCRELEPILRKRRYESGHWDDAIHGFREIERLNWSPGCSAVLQRVREEAFPSGQAQLSLVHVLDLQKEGYIKPHVDSVKFCGNTIAGICLLSSSIMRLVCVNSPEEWVDLLLPRRCLYIISGTARYDFTHEILRDEESFFNGEHVERDRRISVICRNLPAS</sequence>
<dbReference type="Proteomes" id="UP001162483">
    <property type="component" value="Unassembled WGS sequence"/>
</dbReference>
<organism evidence="2 3">
    <name type="scientific">Staurois parvus</name>
    <dbReference type="NCBI Taxonomy" id="386267"/>
    <lineage>
        <taxon>Eukaryota</taxon>
        <taxon>Metazoa</taxon>
        <taxon>Chordata</taxon>
        <taxon>Craniata</taxon>
        <taxon>Vertebrata</taxon>
        <taxon>Euteleostomi</taxon>
        <taxon>Amphibia</taxon>
        <taxon>Batrachia</taxon>
        <taxon>Anura</taxon>
        <taxon>Neobatrachia</taxon>
        <taxon>Ranoidea</taxon>
        <taxon>Ranidae</taxon>
        <taxon>Staurois</taxon>
    </lineage>
</organism>
<accession>A0ABN9G1Z1</accession>
<comment type="cofactor">
    <cofactor evidence="1">
        <name>Fe(2+)</name>
        <dbReference type="ChEBI" id="CHEBI:29033"/>
    </cofactor>
</comment>
<dbReference type="InterPro" id="IPR037151">
    <property type="entry name" value="AlkB-like_sf"/>
</dbReference>
<comment type="caution">
    <text evidence="2">The sequence shown here is derived from an EMBL/GenBank/DDBJ whole genome shotgun (WGS) entry which is preliminary data.</text>
</comment>
<evidence type="ECO:0000256" key="1">
    <source>
        <dbReference type="ARBA" id="ARBA00001954"/>
    </source>
</evidence>
<dbReference type="PANTHER" id="PTHR21052">
    <property type="entry name" value="SPERMATOGENESIS ASSOCIATED 11-RELATED"/>
    <property type="match status" value="1"/>
</dbReference>
<name>A0ABN9G1Z1_9NEOB</name>
<dbReference type="PANTHER" id="PTHR21052:SF0">
    <property type="entry name" value="ALPHA-KETOGLUTARATE-DEPENDENT DIOXYGENASE ALKB HOMOLOG 7, MITOCHONDRIAL"/>
    <property type="match status" value="1"/>
</dbReference>
<proteinExistence type="predicted"/>
<protein>
    <recommendedName>
        <fullName evidence="4">Alpha-ketoglutarate-dependent dioxygenase alkB homolog 7, mitochondrial</fullName>
    </recommendedName>
</protein>
<keyword evidence="3" id="KW-1185">Reference proteome</keyword>
<dbReference type="InterPro" id="IPR032870">
    <property type="entry name" value="ALKBH7-like"/>
</dbReference>
<evidence type="ECO:0000313" key="3">
    <source>
        <dbReference type="Proteomes" id="UP001162483"/>
    </source>
</evidence>
<reference evidence="2" key="1">
    <citation type="submission" date="2023-05" db="EMBL/GenBank/DDBJ databases">
        <authorList>
            <person name="Stuckert A."/>
        </authorList>
    </citation>
    <scope>NUCLEOTIDE SEQUENCE</scope>
</reference>
<dbReference type="Gene3D" id="2.60.120.590">
    <property type="entry name" value="Alpha-ketoglutarate-dependent dioxygenase AlkB-like"/>
    <property type="match status" value="1"/>
</dbReference>
<evidence type="ECO:0000313" key="2">
    <source>
        <dbReference type="EMBL" id="CAI9603344.1"/>
    </source>
</evidence>
<dbReference type="EMBL" id="CATNWA010017826">
    <property type="protein sequence ID" value="CAI9603344.1"/>
    <property type="molecule type" value="Genomic_DNA"/>
</dbReference>
<evidence type="ECO:0008006" key="4">
    <source>
        <dbReference type="Google" id="ProtNLM"/>
    </source>
</evidence>
<gene>
    <name evidence="2" type="ORF">SPARVUS_LOCUS13291957</name>
</gene>